<dbReference type="Pfam" id="PF10090">
    <property type="entry name" value="HPTransfase"/>
    <property type="match status" value="1"/>
</dbReference>
<dbReference type="Gene3D" id="1.10.287.130">
    <property type="match status" value="1"/>
</dbReference>
<comment type="caution">
    <text evidence="2">The sequence shown here is derived from an EMBL/GenBank/DDBJ whole genome shotgun (WGS) entry which is preliminary data.</text>
</comment>
<feature type="domain" description="Histidine phosphotransferase ChpT C-terminal" evidence="1">
    <location>
        <begin position="83"/>
        <end position="200"/>
    </location>
</feature>
<dbReference type="InterPro" id="IPR036890">
    <property type="entry name" value="HATPase_C_sf"/>
</dbReference>
<reference evidence="2 3" key="1">
    <citation type="submission" date="2020-05" db="EMBL/GenBank/DDBJ databases">
        <title>Azospirillum oleiclasticum sp. nov, a nitrogen-fixing and heavy crude oil-emulsifying bacterium isolated from the crude oil of Yumen Oilfield.</title>
        <authorList>
            <person name="Wu D."/>
            <person name="Cai M."/>
            <person name="Zhang X."/>
        </authorList>
    </citation>
    <scope>NUCLEOTIDE SEQUENCE [LARGE SCALE GENOMIC DNA]</scope>
    <source>
        <strain evidence="2 3">ROY-1-1-2</strain>
    </source>
</reference>
<sequence>MMDIQVVELVCSRLCHDLISPVGAIHNGLELIEEMEDGPSGGFLGEAVKLIGHSSAQADRRLRLFRLAYGLAGREMRDFEGVRTTAAEWLEGARTRLDWAPGTPPAAFAARPGLGKTLLNTVMLAEEALTHGGTVSIGSEGTAESGCIRLTAAGRPGVLNPDAEAALAGRTAADALTPRTVHAFVTGRFADAYGLRLSVVPCGRDLLEIRLAW</sequence>
<organism evidence="2 3">
    <name type="scientific">Azospirillum oleiclasticum</name>
    <dbReference type="NCBI Taxonomy" id="2735135"/>
    <lineage>
        <taxon>Bacteria</taxon>
        <taxon>Pseudomonadati</taxon>
        <taxon>Pseudomonadota</taxon>
        <taxon>Alphaproteobacteria</taxon>
        <taxon>Rhodospirillales</taxon>
        <taxon>Azospirillaceae</taxon>
        <taxon>Azospirillum</taxon>
    </lineage>
</organism>
<keyword evidence="3" id="KW-1185">Reference proteome</keyword>
<evidence type="ECO:0000313" key="2">
    <source>
        <dbReference type="EMBL" id="NYZ18148.1"/>
    </source>
</evidence>
<proteinExistence type="predicted"/>
<dbReference type="Gene3D" id="3.30.565.10">
    <property type="entry name" value="Histidine kinase-like ATPase, C-terminal domain"/>
    <property type="match status" value="1"/>
</dbReference>
<gene>
    <name evidence="2" type="ORF">HND93_00370</name>
</gene>
<protein>
    <recommendedName>
        <fullName evidence="1">Histidine phosphotransferase ChpT C-terminal domain-containing protein</fullName>
    </recommendedName>
</protein>
<dbReference type="EMBL" id="JABFDB010000001">
    <property type="protein sequence ID" value="NYZ18148.1"/>
    <property type="molecule type" value="Genomic_DNA"/>
</dbReference>
<accession>A0ABX2T1M3</accession>
<evidence type="ECO:0000313" key="3">
    <source>
        <dbReference type="Proteomes" id="UP000584642"/>
    </source>
</evidence>
<dbReference type="InterPro" id="IPR018762">
    <property type="entry name" value="ChpT_C"/>
</dbReference>
<evidence type="ECO:0000259" key="1">
    <source>
        <dbReference type="Pfam" id="PF10090"/>
    </source>
</evidence>
<dbReference type="Proteomes" id="UP000584642">
    <property type="component" value="Unassembled WGS sequence"/>
</dbReference>
<name>A0ABX2T1M3_9PROT</name>